<gene>
    <name evidence="6" type="ORF">DM02DRAFT_697746</name>
</gene>
<keyword evidence="4" id="KW-0560">Oxidoreductase</keyword>
<dbReference type="InterPro" id="IPR050416">
    <property type="entry name" value="FAD-linked_Oxidoreductase"/>
</dbReference>
<sequence>MSSLYGLKESLRKEANILPASVKRLFTQKEYCTVSKHLLENQVSAIRREFIVPQLSQVLSQLLQSRRFLSVLEIGPGPNTVLGLLPEHLRRGIGKYITFEPIEECADQLEKHLQHPSESQDLFSCLRSPPVINRTRFLPGENCLEKFDLILFCHSMYDLGPEDQAIERTLENLVPRPADSMVVLFHPHGTFSVQNLLCHKAVYSPIRSISVENTDTRIDVLAAFIVGFTIEEINTEKPVLNKWRQICRSSGALEKNARIIFEYPNIMMTFTKHATALPRLTALVPIAKGHRVIKNPQARDCFPAAIVRPEHLQHVQQCVRWALVNGLGLTVVSGSHSDHCLQDNVVAVDMSEFNTVSIIEAGTEAGNFSSPLGPLVVAGSGCTILDIVGKAKASGLTVPLGAHPSVGAGSWLQGGIGHLGRVYGISSDSIIGAVIVSVRSLSTEILCVGPVPKEHQPTGSICVEDYSDLLWAVKGAGTTFGIVISVVFRAYPAPMYAVRISTMVSLHPSQTQYLLEDIDKLVGKNVSWNVSSSLCYYEDAAQFRIAVNLIESYTTEPHCIQTLDLPLSIDREEEGRIKLVDGMELFNTEAYISNLHGGHGGGKTSSFKRCLFFKHVACEDMNNILTTAMKNRPSPLCYIQILHGGAAISQINPRDTAFGCRDWQYAYVVTGVWPRHNNQTLLQETVKQWVYKLTQDLLPFSSGVYAADLGPDPRDVPLAARAFGPNGPHLAHLKRKWDPYNVLRYACPLPNIFPRRKLILLVTGNSGTGKDYCANIWTSFLKDQGLSVTTVSVSDATKQAYAEATGASLELLQQDREYKEMHRPQLTAFFQKQVEENPSLCADNLLRVIHETRHADIIFVTGLRDRDPVTEFSYLVPDSRVLEIYIHTDEVTRSQRRQQTPGTHPVEDVRHYAPWEEGQTGKYHPSFIFENSTNGDDELIAFAKNHYLPLLDESINRLEAMVRTFSNFPRRGIEFRHILGICQHEDGLSLCTSLFESQTGENLNNVDTIVSCESGGFTFASALASKFNKPLVLVREAGKLPPPTIRTDGVSSHISKLATDEKRILEMEQNSIPRWASVLVIDDVLASGRTLCAVFDLIHKAGIKKNNVRAFVVAEFPLHKGRQALQLHGFGSCRVQSILNFGGL</sequence>
<dbReference type="Pfam" id="PF01565">
    <property type="entry name" value="FAD_binding_4"/>
    <property type="match status" value="1"/>
</dbReference>
<dbReference type="InterPro" id="IPR005919">
    <property type="entry name" value="Pmev_kin_anim"/>
</dbReference>
<dbReference type="InterPro" id="IPR016169">
    <property type="entry name" value="FAD-bd_PCMH_sub2"/>
</dbReference>
<dbReference type="GO" id="GO:0004631">
    <property type="term" value="F:phosphomevalonate kinase activity"/>
    <property type="evidence" value="ECO:0007669"/>
    <property type="project" value="InterPro"/>
</dbReference>
<dbReference type="Gene3D" id="3.40.50.150">
    <property type="entry name" value="Vaccinia Virus protein VP39"/>
    <property type="match status" value="1"/>
</dbReference>
<dbReference type="InterPro" id="IPR027417">
    <property type="entry name" value="P-loop_NTPase"/>
</dbReference>
<evidence type="ECO:0000313" key="7">
    <source>
        <dbReference type="Proteomes" id="UP000244855"/>
    </source>
</evidence>
<dbReference type="SUPFAM" id="SSF53271">
    <property type="entry name" value="PRTase-like"/>
    <property type="match status" value="1"/>
</dbReference>
<dbReference type="InterPro" id="IPR036318">
    <property type="entry name" value="FAD-bd_PCMH-like_sf"/>
</dbReference>
<evidence type="ECO:0000256" key="3">
    <source>
        <dbReference type="ARBA" id="ARBA00022827"/>
    </source>
</evidence>
<dbReference type="Gene3D" id="3.30.465.10">
    <property type="match status" value="1"/>
</dbReference>
<proteinExistence type="inferred from homology"/>
<keyword evidence="2" id="KW-0285">Flavoprotein</keyword>
<dbReference type="PROSITE" id="PS51387">
    <property type="entry name" value="FAD_PCMH"/>
    <property type="match status" value="1"/>
</dbReference>
<accession>A0A2V1D799</accession>
<evidence type="ECO:0000256" key="1">
    <source>
        <dbReference type="ARBA" id="ARBA00005466"/>
    </source>
</evidence>
<feature type="domain" description="FAD-binding PCMH-type" evidence="5">
    <location>
        <begin position="299"/>
        <end position="493"/>
    </location>
</feature>
<dbReference type="SUPFAM" id="SSF52540">
    <property type="entry name" value="P-loop containing nucleoside triphosphate hydrolases"/>
    <property type="match status" value="1"/>
</dbReference>
<dbReference type="STRING" id="97972.A0A2V1D799"/>
<evidence type="ECO:0000313" key="6">
    <source>
        <dbReference type="EMBL" id="PVH93019.1"/>
    </source>
</evidence>
<evidence type="ECO:0000256" key="2">
    <source>
        <dbReference type="ARBA" id="ARBA00022630"/>
    </source>
</evidence>
<dbReference type="CDD" id="cd06223">
    <property type="entry name" value="PRTases_typeI"/>
    <property type="match status" value="1"/>
</dbReference>
<keyword evidence="7" id="KW-1185">Reference proteome</keyword>
<dbReference type="GO" id="GO:0006695">
    <property type="term" value="P:cholesterol biosynthetic process"/>
    <property type="evidence" value="ECO:0007669"/>
    <property type="project" value="InterPro"/>
</dbReference>
<keyword evidence="3" id="KW-0274">FAD</keyword>
<dbReference type="UniPathway" id="UPA00057">
    <property type="reaction ID" value="UER00099"/>
</dbReference>
<dbReference type="Pfam" id="PF04275">
    <property type="entry name" value="P-mevalo_kinase"/>
    <property type="match status" value="1"/>
</dbReference>
<dbReference type="GO" id="GO:0016491">
    <property type="term" value="F:oxidoreductase activity"/>
    <property type="evidence" value="ECO:0007669"/>
    <property type="project" value="UniProtKB-KW"/>
</dbReference>
<dbReference type="Proteomes" id="UP000244855">
    <property type="component" value="Unassembled WGS sequence"/>
</dbReference>
<dbReference type="Gene3D" id="3.40.50.300">
    <property type="entry name" value="P-loop containing nucleotide triphosphate hydrolases"/>
    <property type="match status" value="1"/>
</dbReference>
<protein>
    <recommendedName>
        <fullName evidence="5">FAD-binding PCMH-type domain-containing protein</fullName>
    </recommendedName>
</protein>
<evidence type="ECO:0000259" key="5">
    <source>
        <dbReference type="PROSITE" id="PS51387"/>
    </source>
</evidence>
<dbReference type="OrthoDB" id="363185at2759"/>
<dbReference type="InterPro" id="IPR000836">
    <property type="entry name" value="PRTase_dom"/>
</dbReference>
<dbReference type="GO" id="GO:0005737">
    <property type="term" value="C:cytoplasm"/>
    <property type="evidence" value="ECO:0007669"/>
    <property type="project" value="InterPro"/>
</dbReference>
<dbReference type="AlphaFoldDB" id="A0A2V1D799"/>
<dbReference type="GO" id="GO:0071949">
    <property type="term" value="F:FAD binding"/>
    <property type="evidence" value="ECO:0007669"/>
    <property type="project" value="InterPro"/>
</dbReference>
<dbReference type="GO" id="GO:0019287">
    <property type="term" value="P:isopentenyl diphosphate biosynthetic process, mevalonate pathway"/>
    <property type="evidence" value="ECO:0007669"/>
    <property type="project" value="UniProtKB-UniPathway"/>
</dbReference>
<dbReference type="Gene3D" id="3.40.462.20">
    <property type="match status" value="1"/>
</dbReference>
<dbReference type="InterPro" id="IPR016166">
    <property type="entry name" value="FAD-bd_PCMH"/>
</dbReference>
<organism evidence="6 7">
    <name type="scientific">Periconia macrospinosa</name>
    <dbReference type="NCBI Taxonomy" id="97972"/>
    <lineage>
        <taxon>Eukaryota</taxon>
        <taxon>Fungi</taxon>
        <taxon>Dikarya</taxon>
        <taxon>Ascomycota</taxon>
        <taxon>Pezizomycotina</taxon>
        <taxon>Dothideomycetes</taxon>
        <taxon>Pleosporomycetidae</taxon>
        <taxon>Pleosporales</taxon>
        <taxon>Massarineae</taxon>
        <taxon>Periconiaceae</taxon>
        <taxon>Periconia</taxon>
    </lineage>
</organism>
<evidence type="ECO:0000256" key="4">
    <source>
        <dbReference type="ARBA" id="ARBA00023002"/>
    </source>
</evidence>
<name>A0A2V1D799_9PLEO</name>
<dbReference type="EMBL" id="KZ805622">
    <property type="protein sequence ID" value="PVH93019.1"/>
    <property type="molecule type" value="Genomic_DNA"/>
</dbReference>
<dbReference type="InterPro" id="IPR006094">
    <property type="entry name" value="Oxid_FAD_bind_N"/>
</dbReference>
<comment type="similarity">
    <text evidence="1">Belongs to the oxygen-dependent FAD-linked oxidoreductase family.</text>
</comment>
<dbReference type="InterPro" id="IPR029057">
    <property type="entry name" value="PRTase-like"/>
</dbReference>
<dbReference type="PANTHER" id="PTHR42973:SF25">
    <property type="entry name" value="PHOSPHOMEVALONATE KINASE"/>
    <property type="match status" value="1"/>
</dbReference>
<dbReference type="Pfam" id="PF00156">
    <property type="entry name" value="Pribosyltran"/>
    <property type="match status" value="1"/>
</dbReference>
<dbReference type="PANTHER" id="PTHR42973">
    <property type="entry name" value="BINDING OXIDOREDUCTASE, PUTATIVE (AFU_ORTHOLOGUE AFUA_1G17690)-RELATED"/>
    <property type="match status" value="1"/>
</dbReference>
<dbReference type="SUPFAM" id="SSF56176">
    <property type="entry name" value="FAD-binding/transporter-associated domain-like"/>
    <property type="match status" value="1"/>
</dbReference>
<reference evidence="6 7" key="1">
    <citation type="journal article" date="2018" name="Sci. Rep.">
        <title>Comparative genomics provides insights into the lifestyle and reveals functional heterogeneity of dark septate endophytic fungi.</title>
        <authorList>
            <person name="Knapp D.G."/>
            <person name="Nemeth J.B."/>
            <person name="Barry K."/>
            <person name="Hainaut M."/>
            <person name="Henrissat B."/>
            <person name="Johnson J."/>
            <person name="Kuo A."/>
            <person name="Lim J.H.P."/>
            <person name="Lipzen A."/>
            <person name="Nolan M."/>
            <person name="Ohm R.A."/>
            <person name="Tamas L."/>
            <person name="Grigoriev I.V."/>
            <person name="Spatafora J.W."/>
            <person name="Nagy L.G."/>
            <person name="Kovacs G.M."/>
        </authorList>
    </citation>
    <scope>NUCLEOTIDE SEQUENCE [LARGE SCALE GENOMIC DNA]</scope>
    <source>
        <strain evidence="6 7">DSE2036</strain>
    </source>
</reference>
<dbReference type="Gene3D" id="3.40.50.2020">
    <property type="match status" value="1"/>
</dbReference>
<dbReference type="InterPro" id="IPR029063">
    <property type="entry name" value="SAM-dependent_MTases_sf"/>
</dbReference>